<accession>A0ABN2S2K4</accession>
<keyword evidence="7" id="KW-1133">Transmembrane helix</keyword>
<evidence type="ECO:0000256" key="1">
    <source>
        <dbReference type="ARBA" id="ARBA00004162"/>
    </source>
</evidence>
<evidence type="ECO:0000256" key="7">
    <source>
        <dbReference type="ARBA" id="ARBA00022989"/>
    </source>
</evidence>
<reference evidence="11 12" key="1">
    <citation type="journal article" date="2019" name="Int. J. Syst. Evol. Microbiol.">
        <title>The Global Catalogue of Microorganisms (GCM) 10K type strain sequencing project: providing services to taxonomists for standard genome sequencing and annotation.</title>
        <authorList>
            <consortium name="The Broad Institute Genomics Platform"/>
            <consortium name="The Broad Institute Genome Sequencing Center for Infectious Disease"/>
            <person name="Wu L."/>
            <person name="Ma J."/>
        </authorList>
    </citation>
    <scope>NUCLEOTIDE SEQUENCE [LARGE SCALE GENOMIC DNA]</scope>
    <source>
        <strain evidence="11 12">JCM 14545</strain>
    </source>
</reference>
<evidence type="ECO:0000256" key="8">
    <source>
        <dbReference type="ARBA" id="ARBA00023010"/>
    </source>
</evidence>
<evidence type="ECO:0000313" key="11">
    <source>
        <dbReference type="EMBL" id="GAA1979290.1"/>
    </source>
</evidence>
<dbReference type="InterPro" id="IPR003849">
    <property type="entry name" value="Preprotein_translocase_YajC"/>
</dbReference>
<evidence type="ECO:0000256" key="3">
    <source>
        <dbReference type="ARBA" id="ARBA00022448"/>
    </source>
</evidence>
<comment type="similarity">
    <text evidence="2">Belongs to the YajC family.</text>
</comment>
<dbReference type="SMART" id="SM01323">
    <property type="entry name" value="YajC"/>
    <property type="match status" value="1"/>
</dbReference>
<organism evidence="11 12">
    <name type="scientific">Amycolatopsis minnesotensis</name>
    <dbReference type="NCBI Taxonomy" id="337894"/>
    <lineage>
        <taxon>Bacteria</taxon>
        <taxon>Bacillati</taxon>
        <taxon>Actinomycetota</taxon>
        <taxon>Actinomycetes</taxon>
        <taxon>Pseudonocardiales</taxon>
        <taxon>Pseudonocardiaceae</taxon>
        <taxon>Amycolatopsis</taxon>
    </lineage>
</organism>
<keyword evidence="9" id="KW-0472">Membrane</keyword>
<protein>
    <submittedName>
        <fullName evidence="11">Preprotein translocase subunit YajC</fullName>
    </submittedName>
</protein>
<keyword evidence="5" id="KW-0812">Transmembrane</keyword>
<gene>
    <name evidence="11" type="primary">yajC</name>
    <name evidence="11" type="ORF">GCM10009754_64400</name>
</gene>
<comment type="caution">
    <text evidence="11">The sequence shown here is derived from an EMBL/GenBank/DDBJ whole genome shotgun (WGS) entry which is preliminary data.</text>
</comment>
<evidence type="ECO:0000256" key="6">
    <source>
        <dbReference type="ARBA" id="ARBA00022927"/>
    </source>
</evidence>
<sequence>MEQLLLPVLLMLVVAVPLVMGTRKQKRAAAQQQELQNSLSEGDRVMTTSGLYGTVANTDDDTTIDIEVAPGVVTTWLRQAVRERVEPVVEDDSADEDAPGSHEAIPAEEASASSVTTTSASSASSASSATEDKKTEESGAQIAPPLEHGKK</sequence>
<keyword evidence="12" id="KW-1185">Reference proteome</keyword>
<proteinExistence type="inferred from homology"/>
<feature type="compositionally biased region" description="Low complexity" evidence="10">
    <location>
        <begin position="101"/>
        <end position="129"/>
    </location>
</feature>
<keyword evidence="8" id="KW-0811">Translocation</keyword>
<keyword evidence="3" id="KW-0813">Transport</keyword>
<keyword evidence="6" id="KW-0653">Protein transport</keyword>
<evidence type="ECO:0000256" key="9">
    <source>
        <dbReference type="ARBA" id="ARBA00023136"/>
    </source>
</evidence>
<dbReference type="PANTHER" id="PTHR33909:SF1">
    <property type="entry name" value="SEC TRANSLOCON ACCESSORY COMPLEX SUBUNIT YAJC"/>
    <property type="match status" value="1"/>
</dbReference>
<keyword evidence="4" id="KW-1003">Cell membrane</keyword>
<dbReference type="NCBIfam" id="TIGR00739">
    <property type="entry name" value="yajC"/>
    <property type="match status" value="1"/>
</dbReference>
<evidence type="ECO:0000256" key="2">
    <source>
        <dbReference type="ARBA" id="ARBA00006742"/>
    </source>
</evidence>
<dbReference type="EMBL" id="BAAANN010000031">
    <property type="protein sequence ID" value="GAA1979290.1"/>
    <property type="molecule type" value="Genomic_DNA"/>
</dbReference>
<feature type="region of interest" description="Disordered" evidence="10">
    <location>
        <begin position="86"/>
        <end position="151"/>
    </location>
</feature>
<feature type="compositionally biased region" description="Acidic residues" evidence="10">
    <location>
        <begin position="88"/>
        <end position="98"/>
    </location>
</feature>
<evidence type="ECO:0000256" key="5">
    <source>
        <dbReference type="ARBA" id="ARBA00022692"/>
    </source>
</evidence>
<dbReference type="RefSeq" id="WP_344427544.1">
    <property type="nucleotide sequence ID" value="NZ_BAAANN010000031.1"/>
</dbReference>
<evidence type="ECO:0000256" key="10">
    <source>
        <dbReference type="SAM" id="MobiDB-lite"/>
    </source>
</evidence>
<name>A0ABN2S2K4_9PSEU</name>
<dbReference type="Pfam" id="PF02699">
    <property type="entry name" value="YajC"/>
    <property type="match status" value="1"/>
</dbReference>
<dbReference type="Proteomes" id="UP001501116">
    <property type="component" value="Unassembled WGS sequence"/>
</dbReference>
<comment type="subcellular location">
    <subcellularLocation>
        <location evidence="1">Cell membrane</location>
        <topology evidence="1">Single-pass membrane protein</topology>
    </subcellularLocation>
</comment>
<evidence type="ECO:0000256" key="4">
    <source>
        <dbReference type="ARBA" id="ARBA00022475"/>
    </source>
</evidence>
<evidence type="ECO:0000313" key="12">
    <source>
        <dbReference type="Proteomes" id="UP001501116"/>
    </source>
</evidence>
<dbReference type="PANTHER" id="PTHR33909">
    <property type="entry name" value="SEC TRANSLOCON ACCESSORY COMPLEX SUBUNIT YAJC"/>
    <property type="match status" value="1"/>
</dbReference>